<reference evidence="3" key="1">
    <citation type="submission" date="2025-08" db="UniProtKB">
        <authorList>
            <consortium name="RefSeq"/>
        </authorList>
    </citation>
    <scope>IDENTIFICATION</scope>
    <source>
        <tissue evidence="3">Spleen</tissue>
    </source>
</reference>
<organism evidence="2 3">
    <name type="scientific">Tursiops truncatus</name>
    <name type="common">Atlantic bottle-nosed dolphin</name>
    <name type="synonym">Delphinus truncatus</name>
    <dbReference type="NCBI Taxonomy" id="9739"/>
    <lineage>
        <taxon>Eukaryota</taxon>
        <taxon>Metazoa</taxon>
        <taxon>Chordata</taxon>
        <taxon>Craniata</taxon>
        <taxon>Vertebrata</taxon>
        <taxon>Euteleostomi</taxon>
        <taxon>Mammalia</taxon>
        <taxon>Eutheria</taxon>
        <taxon>Laurasiatheria</taxon>
        <taxon>Artiodactyla</taxon>
        <taxon>Whippomorpha</taxon>
        <taxon>Cetacea</taxon>
        <taxon>Odontoceti</taxon>
        <taxon>Delphinidae</taxon>
        <taxon>Tursiops</taxon>
    </lineage>
</organism>
<feature type="region of interest" description="Disordered" evidence="1">
    <location>
        <begin position="1"/>
        <end position="34"/>
    </location>
</feature>
<proteinExistence type="predicted"/>
<sequence>MRRPGKPTGGRHAPGPPGGAPLTGSAHASAARFPSPSGSRVFPFLSRSPQAEAVIALLLGACVISDPRGLRRLVLCSALSCGGVPGCRRRLPLPWAARLRDPRQPPAVQENRDLPGAPSLHRLLESRGGGAWSAEGAAEPGSVNFGSGRLWCSPWIRGARRRERRVSCMRDPEAKKQTLSQTLSLLKSNSFCECQEKIFGCWRVKDFFPLPMVSLAFCLLGLEEGICEGDWISRLFPSPLLQVHCFSRFLLEGGPGETGRESLAGGGKPKKCTQEKRNIRIEELIQIPDHSPEDFSVNSGKA</sequence>
<name>A0A2U4ARW9_TURTR</name>
<evidence type="ECO:0000313" key="3">
    <source>
        <dbReference type="RefSeq" id="XP_019783554.1"/>
    </source>
</evidence>
<dbReference type="InParanoid" id="A0A2U4ARW9"/>
<evidence type="ECO:0000256" key="1">
    <source>
        <dbReference type="SAM" id="MobiDB-lite"/>
    </source>
</evidence>
<accession>A0A2U4ARW9</accession>
<dbReference type="RefSeq" id="XP_019783554.1">
    <property type="nucleotide sequence ID" value="XM_019927995.2"/>
</dbReference>
<gene>
    <name evidence="3" type="primary">LOC101320786</name>
</gene>
<dbReference type="Proteomes" id="UP000245320">
    <property type="component" value="Chromosome 5"/>
</dbReference>
<evidence type="ECO:0000313" key="2">
    <source>
        <dbReference type="Proteomes" id="UP000245320"/>
    </source>
</evidence>
<keyword evidence="2" id="KW-1185">Reference proteome</keyword>
<dbReference type="AlphaFoldDB" id="A0A2U4ARW9"/>
<protein>
    <submittedName>
        <fullName evidence="3">Uncharacterized protein LOC101320786</fullName>
    </submittedName>
</protein>